<dbReference type="EMBL" id="CP016312">
    <property type="protein sequence ID" value="APD08588.1"/>
    <property type="molecule type" value="Genomic_DNA"/>
</dbReference>
<evidence type="ECO:0000313" key="3">
    <source>
        <dbReference type="Proteomes" id="UP000182993"/>
    </source>
</evidence>
<protein>
    <recommendedName>
        <fullName evidence="4">DUF2846 domain-containing protein</fullName>
    </recommendedName>
</protein>
<sequence length="175" mass="19339" precursor="true">MRFLALLPLFLLALAQAFPPGGGRYAYSDRTLQELLPHPEGFRLRYRKEGRVFREDRLRLAPEGVYLLGVSFPEGYFPFDPPLLLYPNPLGPGVAWGGSARFLGQRVALSARVEGVEGVKVRAGAFNAYRVRVAYTTEKGGTDLKELYLVPGLGVVAYRAGQAWVELLRFTPGAP</sequence>
<name>A0A1J0LRE7_THEBO</name>
<gene>
    <name evidence="2" type="ORF">A0O31_00378</name>
</gene>
<dbReference type="Proteomes" id="UP000182993">
    <property type="component" value="Chromosome"/>
</dbReference>
<dbReference type="RefSeq" id="WP_071676426.1">
    <property type="nucleotide sequence ID" value="NZ_CP016312.1"/>
</dbReference>
<evidence type="ECO:0000313" key="2">
    <source>
        <dbReference type="EMBL" id="APD08588.1"/>
    </source>
</evidence>
<organism evidence="2 3">
    <name type="scientific">Thermus brockianus</name>
    <dbReference type="NCBI Taxonomy" id="56956"/>
    <lineage>
        <taxon>Bacteria</taxon>
        <taxon>Thermotogati</taxon>
        <taxon>Deinococcota</taxon>
        <taxon>Deinococci</taxon>
        <taxon>Thermales</taxon>
        <taxon>Thermaceae</taxon>
        <taxon>Thermus</taxon>
    </lineage>
</organism>
<reference evidence="3" key="1">
    <citation type="submission" date="2016-06" db="EMBL/GenBank/DDBJ databases">
        <title>Whole genome sequencing of Thermus brockianus strain GE-1.</title>
        <authorList>
            <person name="Schaefers C."/>
            <person name="Blank S."/>
            <person name="Wiebusch S."/>
            <person name="Elleuche S."/>
            <person name="Antranikian G."/>
        </authorList>
    </citation>
    <scope>NUCLEOTIDE SEQUENCE [LARGE SCALE GENOMIC DNA]</scope>
    <source>
        <strain evidence="3">GE-1</strain>
    </source>
</reference>
<dbReference type="OrthoDB" id="25833at2"/>
<evidence type="ECO:0008006" key="4">
    <source>
        <dbReference type="Google" id="ProtNLM"/>
    </source>
</evidence>
<accession>A0A1J0LRE7</accession>
<proteinExistence type="predicted"/>
<dbReference type="KEGG" id="tbc:A0O31_00378"/>
<dbReference type="AlphaFoldDB" id="A0A1J0LRE7"/>
<evidence type="ECO:0000256" key="1">
    <source>
        <dbReference type="SAM" id="SignalP"/>
    </source>
</evidence>
<feature type="signal peptide" evidence="1">
    <location>
        <begin position="1"/>
        <end position="17"/>
    </location>
</feature>
<dbReference type="STRING" id="56956.A0O31_00378"/>
<keyword evidence="1" id="KW-0732">Signal</keyword>
<feature type="chain" id="PRO_5009614474" description="DUF2846 domain-containing protein" evidence="1">
    <location>
        <begin position="18"/>
        <end position="175"/>
    </location>
</feature>